<dbReference type="SUPFAM" id="SSF53474">
    <property type="entry name" value="alpha/beta-Hydrolases"/>
    <property type="match status" value="1"/>
</dbReference>
<sequence length="272" mass="30603">MSEIKPRFRRIDGLSVRYAESEDGPRDREALLLSPFPESLYAYHATWSRLAENTRLIAVDLPGFGHSNMREDLLSPRAMSDFIVRIADELGLAKPHIVGPDIGTSAVLLAAARHPDRFRSAVVGSGGASAPLRLAGPLDEWVHAEDLAPYRALQPKDIVTIAINKIKGYDMPEIVREDYLGAYVGQRIVDQMAYLRAYREDLPVLRDLLPGIEMPVQVIGGRDDHVVPVENAEYLHRHLPNSRLNIVDIGHYVWEQAPEEYARIVNDWWAVN</sequence>
<dbReference type="Gene3D" id="3.40.50.1820">
    <property type="entry name" value="alpha/beta hydrolase"/>
    <property type="match status" value="1"/>
</dbReference>
<evidence type="ECO:0000259" key="1">
    <source>
        <dbReference type="Pfam" id="PF00561"/>
    </source>
</evidence>
<evidence type="ECO:0000313" key="2">
    <source>
        <dbReference type="EMBL" id="MDT0464339.1"/>
    </source>
</evidence>
<dbReference type="Pfam" id="PF00561">
    <property type="entry name" value="Abhydrolase_1"/>
    <property type="match status" value="1"/>
</dbReference>
<protein>
    <submittedName>
        <fullName evidence="2">Alpha/beta hydrolase</fullName>
    </submittedName>
</protein>
<gene>
    <name evidence="2" type="ORF">RM764_15105</name>
</gene>
<reference evidence="3" key="1">
    <citation type="submission" date="2023-07" db="EMBL/GenBank/DDBJ databases">
        <title>30 novel species of actinomycetes from the DSMZ collection.</title>
        <authorList>
            <person name="Nouioui I."/>
        </authorList>
    </citation>
    <scope>NUCLEOTIDE SEQUENCE [LARGE SCALE GENOMIC DNA]</scope>
    <source>
        <strain evidence="3">DSM 41699</strain>
    </source>
</reference>
<dbReference type="InterPro" id="IPR029058">
    <property type="entry name" value="AB_hydrolase_fold"/>
</dbReference>
<dbReference type="InterPro" id="IPR050266">
    <property type="entry name" value="AB_hydrolase_sf"/>
</dbReference>
<dbReference type="PANTHER" id="PTHR43798">
    <property type="entry name" value="MONOACYLGLYCEROL LIPASE"/>
    <property type="match status" value="1"/>
</dbReference>
<keyword evidence="3" id="KW-1185">Reference proteome</keyword>
<dbReference type="PRINTS" id="PR00111">
    <property type="entry name" value="ABHYDROLASE"/>
</dbReference>
<proteinExistence type="predicted"/>
<dbReference type="GO" id="GO:0016787">
    <property type="term" value="F:hydrolase activity"/>
    <property type="evidence" value="ECO:0007669"/>
    <property type="project" value="UniProtKB-KW"/>
</dbReference>
<dbReference type="InterPro" id="IPR000073">
    <property type="entry name" value="AB_hydrolase_1"/>
</dbReference>
<evidence type="ECO:0000313" key="3">
    <source>
        <dbReference type="Proteomes" id="UP001183809"/>
    </source>
</evidence>
<dbReference type="RefSeq" id="WP_311695475.1">
    <property type="nucleotide sequence ID" value="NZ_JAVREY010000014.1"/>
</dbReference>
<dbReference type="EMBL" id="JAVREY010000014">
    <property type="protein sequence ID" value="MDT0464339.1"/>
    <property type="molecule type" value="Genomic_DNA"/>
</dbReference>
<feature type="domain" description="AB hydrolase-1" evidence="1">
    <location>
        <begin position="36"/>
        <end position="126"/>
    </location>
</feature>
<organism evidence="2 3">
    <name type="scientific">Streptomyces gibsoniae</name>
    <dbReference type="NCBI Taxonomy" id="3075529"/>
    <lineage>
        <taxon>Bacteria</taxon>
        <taxon>Bacillati</taxon>
        <taxon>Actinomycetota</taxon>
        <taxon>Actinomycetes</taxon>
        <taxon>Kitasatosporales</taxon>
        <taxon>Streptomycetaceae</taxon>
        <taxon>Streptomyces</taxon>
    </lineage>
</organism>
<dbReference type="Proteomes" id="UP001183809">
    <property type="component" value="Unassembled WGS sequence"/>
</dbReference>
<dbReference type="PANTHER" id="PTHR43798:SF33">
    <property type="entry name" value="HYDROLASE, PUTATIVE (AFU_ORTHOLOGUE AFUA_2G14860)-RELATED"/>
    <property type="match status" value="1"/>
</dbReference>
<comment type="caution">
    <text evidence="2">The sequence shown here is derived from an EMBL/GenBank/DDBJ whole genome shotgun (WGS) entry which is preliminary data.</text>
</comment>
<accession>A0ABU2TTQ3</accession>
<keyword evidence="2" id="KW-0378">Hydrolase</keyword>
<name>A0ABU2TTQ3_9ACTN</name>